<keyword evidence="3" id="KW-1185">Reference proteome</keyword>
<gene>
    <name evidence="2" type="ORF">GCM10007140_13450</name>
</gene>
<comment type="caution">
    <text evidence="2">The sequence shown here is derived from an EMBL/GenBank/DDBJ whole genome shotgun (WGS) entry which is preliminary data.</text>
</comment>
<feature type="transmembrane region" description="Helical" evidence="1">
    <location>
        <begin position="126"/>
        <end position="148"/>
    </location>
</feature>
<protein>
    <recommendedName>
        <fullName evidence="4">Inner membrane protein</fullName>
    </recommendedName>
</protein>
<proteinExistence type="predicted"/>
<name>A0A917APT5_9BACI</name>
<reference evidence="2" key="2">
    <citation type="submission" date="2020-09" db="EMBL/GenBank/DDBJ databases">
        <authorList>
            <person name="Sun Q."/>
            <person name="Zhou Y."/>
        </authorList>
    </citation>
    <scope>NUCLEOTIDE SEQUENCE</scope>
    <source>
        <strain evidence="2">CGMCC 1.12698</strain>
    </source>
</reference>
<dbReference type="InterPro" id="IPR053170">
    <property type="entry name" value="Transcription_regulator"/>
</dbReference>
<feature type="transmembrane region" description="Helical" evidence="1">
    <location>
        <begin position="160"/>
        <end position="183"/>
    </location>
</feature>
<dbReference type="PANTHER" id="PTHR40031">
    <property type="entry name" value="HYPOTHETICAL MEMBRANE SPANNING PROTEIN"/>
    <property type="match status" value="1"/>
</dbReference>
<organism evidence="2 3">
    <name type="scientific">Priestia taiwanensis</name>
    <dbReference type="NCBI Taxonomy" id="1347902"/>
    <lineage>
        <taxon>Bacteria</taxon>
        <taxon>Bacillati</taxon>
        <taxon>Bacillota</taxon>
        <taxon>Bacilli</taxon>
        <taxon>Bacillales</taxon>
        <taxon>Bacillaceae</taxon>
        <taxon>Priestia</taxon>
    </lineage>
</organism>
<evidence type="ECO:0008006" key="4">
    <source>
        <dbReference type="Google" id="ProtNLM"/>
    </source>
</evidence>
<keyword evidence="1" id="KW-0812">Transmembrane</keyword>
<keyword evidence="1" id="KW-0472">Membrane</keyword>
<sequence>MDTITHTLFGLTTYGAVKKENMSQTTKKALFVAAVAGSQIPDIDFVVQISEQGRTMYQMWHRGLSHSIFLAPIWAALIYAICYFIWKEKDKIIFNVALLNVLIHIGSDSLNAWGTGLLEPVSSVRITLGVIPIVDVLIWIIMLVGFLFIKIKKMSPRYKVWRMVWCVILLHVAIQGAQGYLVYQEASANYEKVTLSAGFIPGHFTALGKNDSVVHMYQQRLFGEKELVETFHSHEEADLQPLFTENPRAEVLRQWAPFLVVVDNEEKLGVYDPRFYRNGESFLFEYIEK</sequence>
<keyword evidence="1" id="KW-1133">Transmembrane helix</keyword>
<dbReference type="Pfam" id="PF04307">
    <property type="entry name" value="YdjM"/>
    <property type="match status" value="1"/>
</dbReference>
<evidence type="ECO:0000256" key="1">
    <source>
        <dbReference type="SAM" id="Phobius"/>
    </source>
</evidence>
<dbReference type="RefSeq" id="WP_188387615.1">
    <property type="nucleotide sequence ID" value="NZ_BMFK01000001.1"/>
</dbReference>
<dbReference type="PANTHER" id="PTHR40031:SF1">
    <property type="entry name" value="MEMBRANE-BOUND METAL-DEPENDENT HYDROLASE"/>
    <property type="match status" value="1"/>
</dbReference>
<evidence type="ECO:0000313" key="3">
    <source>
        <dbReference type="Proteomes" id="UP000605259"/>
    </source>
</evidence>
<accession>A0A917APT5</accession>
<reference evidence="2" key="1">
    <citation type="journal article" date="2014" name="Int. J. Syst. Evol. Microbiol.">
        <title>Complete genome sequence of Corynebacterium casei LMG S-19264T (=DSM 44701T), isolated from a smear-ripened cheese.</title>
        <authorList>
            <consortium name="US DOE Joint Genome Institute (JGI-PGF)"/>
            <person name="Walter F."/>
            <person name="Albersmeier A."/>
            <person name="Kalinowski J."/>
            <person name="Ruckert C."/>
        </authorList>
    </citation>
    <scope>NUCLEOTIDE SEQUENCE</scope>
    <source>
        <strain evidence="2">CGMCC 1.12698</strain>
    </source>
</reference>
<dbReference type="EMBL" id="BMFK01000001">
    <property type="protein sequence ID" value="GGE64546.1"/>
    <property type="molecule type" value="Genomic_DNA"/>
</dbReference>
<dbReference type="Proteomes" id="UP000605259">
    <property type="component" value="Unassembled WGS sequence"/>
</dbReference>
<dbReference type="AlphaFoldDB" id="A0A917APT5"/>
<dbReference type="InterPro" id="IPR007404">
    <property type="entry name" value="YdjM-like"/>
</dbReference>
<feature type="transmembrane region" description="Helical" evidence="1">
    <location>
        <begin position="64"/>
        <end position="86"/>
    </location>
</feature>
<evidence type="ECO:0000313" key="2">
    <source>
        <dbReference type="EMBL" id="GGE64546.1"/>
    </source>
</evidence>
<feature type="transmembrane region" description="Helical" evidence="1">
    <location>
        <begin position="93"/>
        <end position="114"/>
    </location>
</feature>